<dbReference type="GO" id="GO:0035269">
    <property type="term" value="P:protein O-linked glycosylation via mannose"/>
    <property type="evidence" value="ECO:0007669"/>
    <property type="project" value="InterPro"/>
</dbReference>
<dbReference type="AlphaFoldDB" id="A0A8J5MLI4"/>
<feature type="non-terminal residue" evidence="4">
    <location>
        <position position="1"/>
    </location>
</feature>
<sequence>SRVLQECVNNTSAPVLTSVRLLTTTHTEAIMAERRVSVSPNRMSDMSRGPGIILRRVLLAVCIIQVVITAYLALCIFNSAFSTVKEMKSFPQLEPRKKSENQQEGQGKKLIDFDIGENQAAIVLAQQEMKPHVVQGMESGLINLPVVEVWSKAAVGTYLWQHILEGEESLDETVPGATLGPGVTPDSVPRDMKNVVLVVNGRTEEKVTDAKYWLDSIQSWDTPPVVILVMLGNEQCENHWVDGYIQPNGAVVTVLVTYDDPRVDQVTFYQWPLGVATYRQFPVISEDQIVPDLPRKYVCNLRVTLHANSSRIELHKFMKNDPFSSSHCYINVRERWLPNETVESMDDYVRSLLQSDLSLCPAGMNTETYRVYEALSAGSTPIIEDVATKGQCDSQPWRLLKRHGPPVIWVKTWEQLPKILAKERRYSKQYKALRRLRVSQWYEWFKLKMRDRFISIVTSSLLQPD</sequence>
<dbReference type="GO" id="GO:0120053">
    <property type="term" value="F:ribitol beta-1,4-xylosyltransferase activity"/>
    <property type="evidence" value="ECO:0007669"/>
    <property type="project" value="InterPro"/>
</dbReference>
<gene>
    <name evidence="4" type="primary">rxylt1-L</name>
    <name evidence="4" type="ORF">Hamer_G016005</name>
</gene>
<evidence type="ECO:0000313" key="5">
    <source>
        <dbReference type="Proteomes" id="UP000747542"/>
    </source>
</evidence>
<dbReference type="Proteomes" id="UP000747542">
    <property type="component" value="Unassembled WGS sequence"/>
</dbReference>
<comment type="caution">
    <text evidence="4">The sequence shown here is derived from an EMBL/GenBank/DDBJ whole genome shotgun (WGS) entry which is preliminary data.</text>
</comment>
<organism evidence="4 5">
    <name type="scientific">Homarus americanus</name>
    <name type="common">American lobster</name>
    <dbReference type="NCBI Taxonomy" id="6706"/>
    <lineage>
        <taxon>Eukaryota</taxon>
        <taxon>Metazoa</taxon>
        <taxon>Ecdysozoa</taxon>
        <taxon>Arthropoda</taxon>
        <taxon>Crustacea</taxon>
        <taxon>Multicrustacea</taxon>
        <taxon>Malacostraca</taxon>
        <taxon>Eumalacostraca</taxon>
        <taxon>Eucarida</taxon>
        <taxon>Decapoda</taxon>
        <taxon>Pleocyemata</taxon>
        <taxon>Astacidea</taxon>
        <taxon>Nephropoidea</taxon>
        <taxon>Nephropidae</taxon>
        <taxon>Homarus</taxon>
    </lineage>
</organism>
<dbReference type="EMBL" id="JAHLQT010041065">
    <property type="protein sequence ID" value="KAG7155632.1"/>
    <property type="molecule type" value="Genomic_DNA"/>
</dbReference>
<keyword evidence="1" id="KW-0812">Transmembrane</keyword>
<feature type="transmembrane region" description="Helical" evidence="1">
    <location>
        <begin position="57"/>
        <end position="81"/>
    </location>
</feature>
<evidence type="ECO:0000256" key="1">
    <source>
        <dbReference type="SAM" id="Phobius"/>
    </source>
</evidence>
<dbReference type="InterPro" id="IPR055286">
    <property type="entry name" value="RXYLT1-like"/>
</dbReference>
<keyword evidence="1" id="KW-1133">Transmembrane helix</keyword>
<evidence type="ECO:0000259" key="2">
    <source>
        <dbReference type="Pfam" id="PF24785"/>
    </source>
</evidence>
<dbReference type="InterPro" id="IPR057539">
    <property type="entry name" value="RXYLT1_N"/>
</dbReference>
<accession>A0A8J5MLI4</accession>
<evidence type="ECO:0000313" key="4">
    <source>
        <dbReference type="EMBL" id="KAG7155632.1"/>
    </source>
</evidence>
<dbReference type="Pfam" id="PF24785">
    <property type="entry name" value="RXYLT1_C"/>
    <property type="match status" value="1"/>
</dbReference>
<protein>
    <submittedName>
        <fullName evidence="4">Ribitol-5-phosphate xylosyltransferase 1-like</fullName>
    </submittedName>
</protein>
<dbReference type="GO" id="GO:0005794">
    <property type="term" value="C:Golgi apparatus"/>
    <property type="evidence" value="ECO:0007669"/>
    <property type="project" value="TreeGrafter"/>
</dbReference>
<feature type="domain" description="RXYLT1 C-terminal" evidence="2">
    <location>
        <begin position="278"/>
        <end position="462"/>
    </location>
</feature>
<proteinExistence type="predicted"/>
<dbReference type="PANTHER" id="PTHR15576">
    <property type="entry name" value="RIBITOL-5-PHOSPHATE XYLOSYLTRANSFERASE 1"/>
    <property type="match status" value="1"/>
</dbReference>
<name>A0A8J5MLI4_HOMAM</name>
<reference evidence="4" key="1">
    <citation type="journal article" date="2021" name="Sci. Adv.">
        <title>The American lobster genome reveals insights on longevity, neural, and immune adaptations.</title>
        <authorList>
            <person name="Polinski J.M."/>
            <person name="Zimin A.V."/>
            <person name="Clark K.F."/>
            <person name="Kohn A.B."/>
            <person name="Sadowski N."/>
            <person name="Timp W."/>
            <person name="Ptitsyn A."/>
            <person name="Khanna P."/>
            <person name="Romanova D.Y."/>
            <person name="Williams P."/>
            <person name="Greenwood S.J."/>
            <person name="Moroz L.L."/>
            <person name="Walt D.R."/>
            <person name="Bodnar A.G."/>
        </authorList>
    </citation>
    <scope>NUCLEOTIDE SEQUENCE</scope>
    <source>
        <strain evidence="4">GMGI-L3</strain>
    </source>
</reference>
<keyword evidence="5" id="KW-1185">Reference proteome</keyword>
<evidence type="ECO:0000259" key="3">
    <source>
        <dbReference type="Pfam" id="PF24786"/>
    </source>
</evidence>
<dbReference type="Pfam" id="PF24786">
    <property type="entry name" value="RXYLT1_N"/>
    <property type="match status" value="1"/>
</dbReference>
<keyword evidence="1" id="KW-0472">Membrane</keyword>
<dbReference type="PANTHER" id="PTHR15576:SF1">
    <property type="entry name" value="RIBITOL-5-PHOSPHATE XYLOSYLTRANSFERASE 1"/>
    <property type="match status" value="1"/>
</dbReference>
<dbReference type="InterPro" id="IPR057538">
    <property type="entry name" value="RXYLT1_C"/>
</dbReference>
<feature type="domain" description="RXYLT1 N-terminal" evidence="3">
    <location>
        <begin position="147"/>
        <end position="272"/>
    </location>
</feature>